<keyword evidence="1" id="KW-1133">Transmembrane helix</keyword>
<dbReference type="PANTHER" id="PTHR23537:SF1">
    <property type="entry name" value="SUGAR TRANSPORTER"/>
    <property type="match status" value="1"/>
</dbReference>
<name>A0A5E6Q322_PSEFL</name>
<feature type="transmembrane region" description="Helical" evidence="1">
    <location>
        <begin position="131"/>
        <end position="152"/>
    </location>
</feature>
<feature type="transmembrane region" description="Helical" evidence="1">
    <location>
        <begin position="354"/>
        <end position="374"/>
    </location>
</feature>
<proteinExistence type="predicted"/>
<feature type="transmembrane region" description="Helical" evidence="1">
    <location>
        <begin position="327"/>
        <end position="348"/>
    </location>
</feature>
<feature type="transmembrane region" description="Helical" evidence="1">
    <location>
        <begin position="203"/>
        <end position="221"/>
    </location>
</feature>
<feature type="transmembrane region" description="Helical" evidence="1">
    <location>
        <begin position="271"/>
        <end position="289"/>
    </location>
</feature>
<keyword evidence="1" id="KW-0812">Transmembrane</keyword>
<gene>
    <name evidence="2" type="ORF">PS683_00700</name>
</gene>
<dbReference type="SUPFAM" id="SSF103473">
    <property type="entry name" value="MFS general substrate transporter"/>
    <property type="match status" value="1"/>
</dbReference>
<dbReference type="PANTHER" id="PTHR23537">
    <property type="match status" value="1"/>
</dbReference>
<protein>
    <recommendedName>
        <fullName evidence="3">MFS transporter</fullName>
    </recommendedName>
</protein>
<reference evidence="2" key="1">
    <citation type="submission" date="2019-09" db="EMBL/GenBank/DDBJ databases">
        <authorList>
            <person name="Chandra G."/>
            <person name="Truman W A."/>
        </authorList>
    </citation>
    <scope>NUCLEOTIDE SEQUENCE</scope>
    <source>
        <strain evidence="2">PS683</strain>
    </source>
</reference>
<evidence type="ECO:0000313" key="2">
    <source>
        <dbReference type="EMBL" id="VVM12424.1"/>
    </source>
</evidence>
<evidence type="ECO:0000256" key="1">
    <source>
        <dbReference type="SAM" id="Phobius"/>
    </source>
</evidence>
<evidence type="ECO:0008006" key="3">
    <source>
        <dbReference type="Google" id="ProtNLM"/>
    </source>
</evidence>
<organism evidence="2">
    <name type="scientific">Pseudomonas fluorescens</name>
    <dbReference type="NCBI Taxonomy" id="294"/>
    <lineage>
        <taxon>Bacteria</taxon>
        <taxon>Pseudomonadati</taxon>
        <taxon>Pseudomonadota</taxon>
        <taxon>Gammaproteobacteria</taxon>
        <taxon>Pseudomonadales</taxon>
        <taxon>Pseudomonadaceae</taxon>
        <taxon>Pseudomonas</taxon>
    </lineage>
</organism>
<feature type="transmembrane region" description="Helical" evidence="1">
    <location>
        <begin position="164"/>
        <end position="182"/>
    </location>
</feature>
<accession>A0A5E6Q322</accession>
<dbReference type="Pfam" id="PF06779">
    <property type="entry name" value="MFS_4"/>
    <property type="match status" value="1"/>
</dbReference>
<feature type="transmembrane region" description="Helical" evidence="1">
    <location>
        <begin position="45"/>
        <end position="63"/>
    </location>
</feature>
<keyword evidence="1" id="KW-0472">Membrane</keyword>
<dbReference type="AlphaFoldDB" id="A0A5E6Q322"/>
<dbReference type="CDD" id="cd06180">
    <property type="entry name" value="MFS_YjiJ"/>
    <property type="match status" value="1"/>
</dbReference>
<dbReference type="InterPro" id="IPR010645">
    <property type="entry name" value="MFS_4"/>
</dbReference>
<sequence length="402" mass="41871">MSPLIRLLASFVALMMAMGIGRFALTPQMPHLLSEGQIDLTGAGLIAAANYLGYFVGAVDSIFARSHHHVRGRLYGGLWLCVLLTLASYWAHGFWPHLLLRFGTGVASAWALVMITSLSQPLAIAAGRPRLGALVFAGPGLGILLTGLLALGSNLLGQRTATLWLVYGAVALVMLLAILPFLPKPSAAAIPDAGHSAAGSNGSIAHLCWIYVLYGLGYIIPATFLSQMASAQFRGAWQADLFWPCFGLAAAIGVGVATLRRKDPDTTRRWLMTTLWLQAAGVFACLLGNGWGLALGVLLCGGPFLACMQLVMARLRDVAPHGYQRSTGLLTASFAIGQLSGPLLASVSSHLSGGLQPALVIAGTGLLVAGSVLVSRQPLAQAHAPAHAAPAPGKTAHPGSTR</sequence>
<dbReference type="Gene3D" id="1.20.1250.20">
    <property type="entry name" value="MFS general substrate transporter like domains"/>
    <property type="match status" value="1"/>
</dbReference>
<dbReference type="EMBL" id="LR700640">
    <property type="protein sequence ID" value="VVM12424.1"/>
    <property type="molecule type" value="Genomic_DNA"/>
</dbReference>
<feature type="transmembrane region" description="Helical" evidence="1">
    <location>
        <begin position="75"/>
        <end position="92"/>
    </location>
</feature>
<dbReference type="GO" id="GO:0005886">
    <property type="term" value="C:plasma membrane"/>
    <property type="evidence" value="ECO:0007669"/>
    <property type="project" value="TreeGrafter"/>
</dbReference>
<feature type="transmembrane region" description="Helical" evidence="1">
    <location>
        <begin position="98"/>
        <end position="119"/>
    </location>
</feature>
<feature type="transmembrane region" description="Helical" evidence="1">
    <location>
        <begin position="241"/>
        <end position="259"/>
    </location>
</feature>
<feature type="transmembrane region" description="Helical" evidence="1">
    <location>
        <begin position="295"/>
        <end position="315"/>
    </location>
</feature>
<dbReference type="InterPro" id="IPR036259">
    <property type="entry name" value="MFS_trans_sf"/>
</dbReference>
<feature type="transmembrane region" description="Helical" evidence="1">
    <location>
        <begin position="7"/>
        <end position="25"/>
    </location>
</feature>